<feature type="binding site" evidence="7">
    <location>
        <position position="196"/>
    </location>
    <ligand>
        <name>ATP</name>
        <dbReference type="ChEBI" id="CHEBI:30616"/>
    </ligand>
</feature>
<dbReference type="CDD" id="cd00096">
    <property type="entry name" value="Ig"/>
    <property type="match status" value="1"/>
</dbReference>
<feature type="region of interest" description="Disordered" evidence="8">
    <location>
        <begin position="803"/>
        <end position="871"/>
    </location>
</feature>
<dbReference type="SUPFAM" id="SSF49265">
    <property type="entry name" value="Fibronectin type III"/>
    <property type="match status" value="1"/>
</dbReference>
<feature type="region of interest" description="Disordered" evidence="8">
    <location>
        <begin position="1053"/>
        <end position="1127"/>
    </location>
</feature>
<dbReference type="FunFam" id="1.10.510.10:FF:000363">
    <property type="entry name" value="Striated muscle preferentially expressed protein kinase"/>
    <property type="match status" value="1"/>
</dbReference>
<evidence type="ECO:0000256" key="5">
    <source>
        <dbReference type="ARBA" id="ARBA00023157"/>
    </source>
</evidence>
<keyword evidence="5" id="KW-1015">Disulfide bond</keyword>
<name>A0A3Q2QTS6_FUNHE</name>
<feature type="compositionally biased region" description="Basic and acidic residues" evidence="8">
    <location>
        <begin position="562"/>
        <end position="575"/>
    </location>
</feature>
<dbReference type="GO" id="GO:0005524">
    <property type="term" value="F:ATP binding"/>
    <property type="evidence" value="ECO:0007669"/>
    <property type="project" value="UniProtKB-UniRule"/>
</dbReference>
<feature type="compositionally biased region" description="Polar residues" evidence="8">
    <location>
        <begin position="766"/>
        <end position="784"/>
    </location>
</feature>
<dbReference type="InterPro" id="IPR007110">
    <property type="entry name" value="Ig-like_dom"/>
</dbReference>
<dbReference type="Gene3D" id="3.30.200.20">
    <property type="entry name" value="Phosphorylase Kinase, domain 1"/>
    <property type="match status" value="2"/>
</dbReference>
<dbReference type="InterPro" id="IPR036179">
    <property type="entry name" value="Ig-like_dom_sf"/>
</dbReference>
<feature type="domain" description="Ig-like" evidence="10">
    <location>
        <begin position="50"/>
        <end position="138"/>
    </location>
</feature>
<accession>A0A3Q2QTS6</accession>
<dbReference type="InterPro" id="IPR003599">
    <property type="entry name" value="Ig_sub"/>
</dbReference>
<dbReference type="SUPFAM" id="SSF48726">
    <property type="entry name" value="Immunoglobulin"/>
    <property type="match status" value="2"/>
</dbReference>
<protein>
    <submittedName>
        <fullName evidence="12">Striated muscle enriched protein kinase a</fullName>
    </submittedName>
</protein>
<dbReference type="InterPro" id="IPR013783">
    <property type="entry name" value="Ig-like_fold"/>
</dbReference>
<keyword evidence="2" id="KW-0677">Repeat</keyword>
<feature type="domain" description="Ig-like" evidence="10">
    <location>
        <begin position="1272"/>
        <end position="1362"/>
    </location>
</feature>
<feature type="region of interest" description="Disordered" evidence="8">
    <location>
        <begin position="1617"/>
        <end position="1641"/>
    </location>
</feature>
<dbReference type="STRING" id="8078.ENSFHEP00000031348"/>
<dbReference type="PANTHER" id="PTHR47633:SF3">
    <property type="entry name" value="STRIATED MUSCLE PREFERENTIALLY EXPRESSED PROTEIN KINASE"/>
    <property type="match status" value="1"/>
</dbReference>
<feature type="domain" description="Protein kinase" evidence="9">
    <location>
        <begin position="1650"/>
        <end position="1902"/>
    </location>
</feature>
<dbReference type="PROSITE" id="PS00108">
    <property type="entry name" value="PROTEIN_KINASE_ST"/>
    <property type="match status" value="2"/>
</dbReference>
<dbReference type="InterPro" id="IPR036116">
    <property type="entry name" value="FN3_sf"/>
</dbReference>
<dbReference type="InterPro" id="IPR000719">
    <property type="entry name" value="Prot_kinase_dom"/>
</dbReference>
<dbReference type="GeneTree" id="ENSGT00940000163418"/>
<dbReference type="PROSITE" id="PS50835">
    <property type="entry name" value="IG_LIKE"/>
    <property type="match status" value="2"/>
</dbReference>
<feature type="compositionally biased region" description="Basic and acidic residues" evidence="8">
    <location>
        <begin position="803"/>
        <end position="830"/>
    </location>
</feature>
<dbReference type="PROSITE" id="PS50011">
    <property type="entry name" value="PROTEIN_KINASE_DOM"/>
    <property type="match status" value="2"/>
</dbReference>
<dbReference type="Gene3D" id="2.60.40.10">
    <property type="entry name" value="Immunoglobulins"/>
    <property type="match status" value="3"/>
</dbReference>
<dbReference type="InterPro" id="IPR003961">
    <property type="entry name" value="FN3_dom"/>
</dbReference>
<dbReference type="CDD" id="cd00063">
    <property type="entry name" value="FN3"/>
    <property type="match status" value="1"/>
</dbReference>
<feature type="region of interest" description="Disordered" evidence="8">
    <location>
        <begin position="1937"/>
        <end position="1966"/>
    </location>
</feature>
<keyword evidence="3 7" id="KW-0547">Nucleotide-binding</keyword>
<evidence type="ECO:0000313" key="13">
    <source>
        <dbReference type="Proteomes" id="UP000265000"/>
    </source>
</evidence>
<comment type="similarity">
    <text evidence="1">Belongs to the protein kinase superfamily. CAMK Ser/Thr protein kinase family.</text>
</comment>
<dbReference type="InterPro" id="IPR017441">
    <property type="entry name" value="Protein_kinase_ATP_BS"/>
</dbReference>
<evidence type="ECO:0000259" key="9">
    <source>
        <dbReference type="PROSITE" id="PS50011"/>
    </source>
</evidence>
<dbReference type="InterPro" id="IPR003598">
    <property type="entry name" value="Ig_sub2"/>
</dbReference>
<keyword evidence="6" id="KW-0393">Immunoglobulin domain</keyword>
<reference evidence="12" key="1">
    <citation type="submission" date="2025-08" db="UniProtKB">
        <authorList>
            <consortium name="Ensembl"/>
        </authorList>
    </citation>
    <scope>IDENTIFICATION</scope>
</reference>
<feature type="compositionally biased region" description="Polar residues" evidence="8">
    <location>
        <begin position="858"/>
        <end position="869"/>
    </location>
</feature>
<dbReference type="InterPro" id="IPR013098">
    <property type="entry name" value="Ig_I-set"/>
</dbReference>
<dbReference type="Proteomes" id="UP000265000">
    <property type="component" value="Unplaced"/>
</dbReference>
<dbReference type="PROSITE" id="PS00107">
    <property type="entry name" value="PROTEIN_KINASE_ATP"/>
    <property type="match status" value="1"/>
</dbReference>
<organism evidence="12 13">
    <name type="scientific">Fundulus heteroclitus</name>
    <name type="common">Killifish</name>
    <name type="synonym">Mummichog</name>
    <dbReference type="NCBI Taxonomy" id="8078"/>
    <lineage>
        <taxon>Eukaryota</taxon>
        <taxon>Metazoa</taxon>
        <taxon>Chordata</taxon>
        <taxon>Craniata</taxon>
        <taxon>Vertebrata</taxon>
        <taxon>Euteleostomi</taxon>
        <taxon>Actinopterygii</taxon>
        <taxon>Neopterygii</taxon>
        <taxon>Teleostei</taxon>
        <taxon>Neoteleostei</taxon>
        <taxon>Acanthomorphata</taxon>
        <taxon>Ovalentaria</taxon>
        <taxon>Atherinomorphae</taxon>
        <taxon>Cyprinodontiformes</taxon>
        <taxon>Fundulidae</taxon>
        <taxon>Fundulus</taxon>
    </lineage>
</organism>
<feature type="compositionally biased region" description="Basic and acidic residues" evidence="8">
    <location>
        <begin position="839"/>
        <end position="850"/>
    </location>
</feature>
<dbReference type="FunFam" id="2.60.40.10:FF:000541">
    <property type="entry name" value="striated muscle preferentially expressed protein kinase"/>
    <property type="match status" value="1"/>
</dbReference>
<feature type="compositionally biased region" description="Polar residues" evidence="8">
    <location>
        <begin position="1947"/>
        <end position="1966"/>
    </location>
</feature>
<evidence type="ECO:0000259" key="11">
    <source>
        <dbReference type="PROSITE" id="PS50853"/>
    </source>
</evidence>
<dbReference type="Gene3D" id="1.10.510.10">
    <property type="entry name" value="Transferase(Phosphotransferase) domain 1"/>
    <property type="match status" value="2"/>
</dbReference>
<dbReference type="InterPro" id="IPR008271">
    <property type="entry name" value="Ser/Thr_kinase_AS"/>
</dbReference>
<evidence type="ECO:0000256" key="1">
    <source>
        <dbReference type="ARBA" id="ARBA00006692"/>
    </source>
</evidence>
<dbReference type="FunFam" id="3.30.200.20:FF:000302">
    <property type="entry name" value="striated muscle preferentially expressed protein kinase"/>
    <property type="match status" value="1"/>
</dbReference>
<dbReference type="SMART" id="SM00409">
    <property type="entry name" value="IG"/>
    <property type="match status" value="2"/>
</dbReference>
<feature type="compositionally biased region" description="Polar residues" evidence="8">
    <location>
        <begin position="1624"/>
        <end position="1641"/>
    </location>
</feature>
<evidence type="ECO:0000256" key="3">
    <source>
        <dbReference type="ARBA" id="ARBA00022741"/>
    </source>
</evidence>
<reference evidence="12" key="2">
    <citation type="submission" date="2025-09" db="UniProtKB">
        <authorList>
            <consortium name="Ensembl"/>
        </authorList>
    </citation>
    <scope>IDENTIFICATION</scope>
</reference>
<evidence type="ECO:0000256" key="8">
    <source>
        <dbReference type="SAM" id="MobiDB-lite"/>
    </source>
</evidence>
<feature type="compositionally biased region" description="Low complexity" evidence="8">
    <location>
        <begin position="1496"/>
        <end position="1524"/>
    </location>
</feature>
<dbReference type="SMART" id="SM00220">
    <property type="entry name" value="S_TKc"/>
    <property type="match status" value="2"/>
</dbReference>
<feature type="compositionally biased region" description="Basic and acidic residues" evidence="8">
    <location>
        <begin position="1057"/>
        <end position="1083"/>
    </location>
</feature>
<proteinExistence type="inferred from homology"/>
<feature type="domain" description="Protein kinase" evidence="9">
    <location>
        <begin position="167"/>
        <end position="418"/>
    </location>
</feature>
<feature type="region of interest" description="Disordered" evidence="8">
    <location>
        <begin position="688"/>
        <end position="789"/>
    </location>
</feature>
<evidence type="ECO:0000256" key="4">
    <source>
        <dbReference type="ARBA" id="ARBA00022840"/>
    </source>
</evidence>
<feature type="compositionally biased region" description="Basic and acidic residues" evidence="8">
    <location>
        <begin position="1156"/>
        <end position="1167"/>
    </location>
</feature>
<feature type="region of interest" description="Disordered" evidence="8">
    <location>
        <begin position="1153"/>
        <end position="1255"/>
    </location>
</feature>
<evidence type="ECO:0000259" key="10">
    <source>
        <dbReference type="PROSITE" id="PS50835"/>
    </source>
</evidence>
<dbReference type="SUPFAM" id="SSF56112">
    <property type="entry name" value="Protein kinase-like (PK-like)"/>
    <property type="match status" value="2"/>
</dbReference>
<dbReference type="Ensembl" id="ENSFHET00000023699.1">
    <property type="protein sequence ID" value="ENSFHEP00000031348.1"/>
    <property type="gene ID" value="ENSFHEG00000017168.1"/>
</dbReference>
<evidence type="ECO:0000256" key="6">
    <source>
        <dbReference type="ARBA" id="ARBA00023319"/>
    </source>
</evidence>
<evidence type="ECO:0000256" key="2">
    <source>
        <dbReference type="ARBA" id="ARBA00022737"/>
    </source>
</evidence>
<dbReference type="Pfam" id="PF00069">
    <property type="entry name" value="Pkinase"/>
    <property type="match status" value="2"/>
</dbReference>
<evidence type="ECO:0000256" key="7">
    <source>
        <dbReference type="PROSITE-ProRule" id="PRU10141"/>
    </source>
</evidence>
<dbReference type="InterPro" id="IPR011009">
    <property type="entry name" value="Kinase-like_dom_sf"/>
</dbReference>
<keyword evidence="4 7" id="KW-0067">ATP-binding</keyword>
<dbReference type="SMART" id="SM00408">
    <property type="entry name" value="IGc2"/>
    <property type="match status" value="2"/>
</dbReference>
<dbReference type="SMART" id="SM00060">
    <property type="entry name" value="FN3"/>
    <property type="match status" value="1"/>
</dbReference>
<dbReference type="FunFam" id="2.60.40.10:FF:000032">
    <property type="entry name" value="palladin isoform X1"/>
    <property type="match status" value="1"/>
</dbReference>
<dbReference type="PANTHER" id="PTHR47633">
    <property type="entry name" value="IMMUNOGLOBULIN"/>
    <property type="match status" value="1"/>
</dbReference>
<sequence>MYEMGMPDDDQHTLRIQRVRNSDIGQLVVTASNQFGSDLCTLQLAMAVPPKFESIMEDVDVQIGETSCLAVVVEGKPDPDILWFKDDLLLSESSHFTFVYDDPEYSLVILSAKQEHSGVYTCTARNVAGSVSCKAELTVHTDRKAAAEPAEDEGTILRKMRRLTDYYDVHKEIGRGAFSYVKRVTLKTEKMDLAAKFISARGKRKDLALREMDLLSELDNSQILYFHDAFEKKNKVVLITELCQEEMLERMAKKTTVMEKLIRSCVQQILEGLRYLHERSIAHLDIKPENILMASAGSDHIRICDFGNSIKLETSEEYYCKYGTPEYVAPEIVNQTPISTATDIWPVGVITYLCLTGVSPFAGENDRATALNIRNYNVAFEEGMFSDLCKEAKGFVIKLLVVDSLRPNAIECLRHPWFKSPTNKSISTTLLKQVISRRRWQRSLISYKSKMVMRSIPELLNDSSSHVSIAIAHHLKEGSPPPSSSSDSDADVDELPFIPMPLSMVFSGSRVSLNEIPGDEDVRLPTVNINGTWKKGNMDLVGSTSEGNKTIKDKAETQNGERMGKAKQEDLKEGSSVESNELQTRARRATMRRGSSADSALLLQIDPEEGNANEGREAGNKSLKKAVSMELPNRSPSPGTTKLSQEDYALKLELMRQRLLRGGSIDKKLSGLRGPLFETLGIDEERQTGSLGRGLRRFRAGPSTPNRAASIESTEKETPKTKVYRKSVSMSQGDSEPMPLHRRFGAPLEIPSASSASTEENKLQETDSMSSLTEQATLESASTSPRDRASIVLPVADKMDQLQKSHNVKEHSDVEKAGEKRTKAESETKSASDITPKIVIEEEGREDNINEKAGVAVPSQTSAKAQSKPLTALHKLNNSKFSDTSLVPEHPAVFAKVAIGDRPPVSLPSSSNPDLTIIPRQPVLRTDIKDIDSEEVFEAKFKKRESSLTRGLRKLARNKSNEKSPVLSRKTVEGGEDIYRPGQGGAPLEIVSKGLQEKSKSVQDLREVDQETSLGRIGRFSLRGKRSTFTEKKEEKQSNIQETAVNKRVSWAMGRSKSLDTKDLNAGRARIQSEERESRKTEESSVSAMRRKFESKVAGISAKIRSQSEERKAKQAGGSQKDLVQKDLNKVSESPVLTVRHKFENKVAGISSKIRSQSEERKLDSEVRSTPLFGRHRHSHSEGRGLKGMGIPENQLAKQTGATASEESVESTSSIHSDKASESDRRSRWDRWGLTRGRKEKTPSQSDLPSIAPKDGLTKGHQFIRSASDFAPVFHIKLKDHILLEGEAVTLTCLPAASPHPEITWMKDRKLLEVTDSRIVRISHPDGRQLLTIHKCSHRDAGVYECVATNPIATITTSCTLSVASVPKRPGTPEVAQTYNNTALVLWKPSETKSPCSYSLERKIEGDSVWATVSTGIADCYYNVTDLPPEGNIRFRVSCVNKAGQGPHSNCSPPVSLESTGGGASPAVAIVKTVPAPPELVLTNSQLKPPPEVRITSTSTSSAPPSSLTSNLPTSPPLLSASTTPEEKECSTLPSSATVKASPSFVSLKPQSPINVVTPMTQTPIISPPPLVTPPSTPTKSLIASVPTYIPTTAATAQVVPTPVSFSPQVLQTSSLSPIADGASTPTRGTPSGSITPSTALRQGVPQKPYTFLDEKARGRFGVIRECRENATGKSYMAKIIPYTQENKQVVLKEYEILKSLHNEKVMALHEAYVTPRYLVLVAEYCTGKELLYSLTDRFRYSEDDVVGYLVQILQAVEYLHNCRVLHLDLKPENILVTNLNVIKLVDFGSAQSFNPLNLEPRGTETGTLEYMAPEMVKGEVVGPPADIWTVGVVTYIMLSGRQPFEDKDPRRVESKILAAEFDPTKLYPNVSQSASIFLKKMLSSYPWARPNTRDCFTQGWLQDSYLMKLRRQTLTFTSSRLKEFLVEQQSRRMESATKHKVLLRTYQGSPRSPLSGTSPHLSSPQ</sequence>
<feature type="region of interest" description="Disordered" evidence="8">
    <location>
        <begin position="1481"/>
        <end position="1530"/>
    </location>
</feature>
<feature type="compositionally biased region" description="Basic and acidic residues" evidence="8">
    <location>
        <begin position="1216"/>
        <end position="1233"/>
    </location>
</feature>
<feature type="region of interest" description="Disordered" evidence="8">
    <location>
        <begin position="538"/>
        <end position="597"/>
    </location>
</feature>
<feature type="domain" description="Fibronectin type-III" evidence="11">
    <location>
        <begin position="1369"/>
        <end position="1460"/>
    </location>
</feature>
<keyword evidence="13" id="KW-1185">Reference proteome</keyword>
<dbReference type="Pfam" id="PF07679">
    <property type="entry name" value="I-set"/>
    <property type="match status" value="2"/>
</dbReference>
<dbReference type="GO" id="GO:0004674">
    <property type="term" value="F:protein serine/threonine kinase activity"/>
    <property type="evidence" value="ECO:0007669"/>
    <property type="project" value="UniProtKB-KW"/>
</dbReference>
<dbReference type="PROSITE" id="PS50853">
    <property type="entry name" value="FN3"/>
    <property type="match status" value="1"/>
</dbReference>
<evidence type="ECO:0000313" key="12">
    <source>
        <dbReference type="Ensembl" id="ENSFHEP00000031348.1"/>
    </source>
</evidence>
<dbReference type="FunFam" id="1.10.510.10:FF:000344">
    <property type="entry name" value="striated muscle preferentially expressed protein kinase isoform X1"/>
    <property type="match status" value="1"/>
</dbReference>